<dbReference type="PIRSF" id="PIRSF004846">
    <property type="entry name" value="ModA"/>
    <property type="match status" value="1"/>
</dbReference>
<dbReference type="InterPro" id="IPR050682">
    <property type="entry name" value="ModA/WtpA"/>
</dbReference>
<keyword evidence="3 5" id="KW-0732">Signal</keyword>
<dbReference type="eggNOG" id="COG0725">
    <property type="taxonomic scope" value="Bacteria"/>
</dbReference>
<comment type="similarity">
    <text evidence="1">Belongs to the bacterial solute-binding protein ModA family.</text>
</comment>
<feature type="chain" id="PRO_5002886034" evidence="5">
    <location>
        <begin position="26"/>
        <end position="292"/>
    </location>
</feature>
<dbReference type="SUPFAM" id="SSF53850">
    <property type="entry name" value="Periplasmic binding protein-like II"/>
    <property type="match status" value="1"/>
</dbReference>
<dbReference type="PROSITE" id="PS51257">
    <property type="entry name" value="PROKAR_LIPOPROTEIN"/>
    <property type="match status" value="1"/>
</dbReference>
<dbReference type="OrthoDB" id="9785015at2"/>
<dbReference type="RefSeq" id="WP_012642767.1">
    <property type="nucleotide sequence ID" value="NC_011961.1"/>
</dbReference>
<dbReference type="GO" id="GO:0046872">
    <property type="term" value="F:metal ion binding"/>
    <property type="evidence" value="ECO:0007669"/>
    <property type="project" value="UniProtKB-KW"/>
</dbReference>
<keyword evidence="2 4" id="KW-0479">Metal-binding</keyword>
<dbReference type="CDD" id="cd13538">
    <property type="entry name" value="PBP2_ModA_like_1"/>
    <property type="match status" value="1"/>
</dbReference>
<feature type="binding site" evidence="4">
    <location>
        <position position="56"/>
    </location>
    <ligand>
        <name>molybdate</name>
        <dbReference type="ChEBI" id="CHEBI:36264"/>
    </ligand>
</feature>
<evidence type="ECO:0000313" key="7">
    <source>
        <dbReference type="Proteomes" id="UP000000447"/>
    </source>
</evidence>
<feature type="binding site" evidence="4">
    <location>
        <position position="84"/>
    </location>
    <ligand>
        <name>molybdate</name>
        <dbReference type="ChEBI" id="CHEBI:36264"/>
    </ligand>
</feature>
<organism evidence="6 7">
    <name type="scientific">Thermomicrobium roseum (strain ATCC 27502 / DSM 5159 / P-2)</name>
    <dbReference type="NCBI Taxonomy" id="309801"/>
    <lineage>
        <taxon>Bacteria</taxon>
        <taxon>Pseudomonadati</taxon>
        <taxon>Thermomicrobiota</taxon>
        <taxon>Thermomicrobia</taxon>
        <taxon>Thermomicrobiales</taxon>
        <taxon>Thermomicrobiaceae</taxon>
        <taxon>Thermomicrobium</taxon>
    </lineage>
</organism>
<protein>
    <submittedName>
        <fullName evidence="6">Molybdate ABC transporter, periplasmic molybdate-binding protein</fullName>
    </submittedName>
</protein>
<dbReference type="PANTHER" id="PTHR30632">
    <property type="entry name" value="MOLYBDATE-BINDING PERIPLASMIC PROTEIN"/>
    <property type="match status" value="1"/>
</dbReference>
<evidence type="ECO:0000256" key="2">
    <source>
        <dbReference type="ARBA" id="ARBA00022723"/>
    </source>
</evidence>
<evidence type="ECO:0000313" key="6">
    <source>
        <dbReference type="EMBL" id="ACM06780.1"/>
    </source>
</evidence>
<dbReference type="GO" id="GO:0030973">
    <property type="term" value="F:molybdate ion binding"/>
    <property type="evidence" value="ECO:0007669"/>
    <property type="project" value="TreeGrafter"/>
</dbReference>
<keyword evidence="7" id="KW-1185">Reference proteome</keyword>
<dbReference type="KEGG" id="tro:trd_A0234"/>
<dbReference type="Proteomes" id="UP000000447">
    <property type="component" value="Plasmid unnamed"/>
</dbReference>
<dbReference type="PANTHER" id="PTHR30632:SF0">
    <property type="entry name" value="SULFATE-BINDING PROTEIN"/>
    <property type="match status" value="1"/>
</dbReference>
<sequence length="292" mass="30935">MRFERWSARRALLLVLVLASLVSCEGRSTPAAERASSTMRSTEGESAQLVVFAASSLLGPFEQLGEAFRSRHPSVAVSFNFAGSAQLVAQLEQGALADVAAFADPDNMRRAQAAGLIRGEPVVFARNRLALVVPASNPAGIERLADLARPGVKVVLAHENVPAGRYARTMLTRASQRPDYGPDFAQRVLANVVSQEVNVKQVLAKVALGEADVGIVYVTDIEAAGPSVRALEIPSDLNVIACYPIAVAAASQQPALAEEFIALVRSETGQQLLAQYGFEPVSRNLSEPGSCG</sequence>
<feature type="binding site" evidence="4">
    <location>
        <position position="163"/>
    </location>
    <ligand>
        <name>molybdate</name>
        <dbReference type="ChEBI" id="CHEBI:36264"/>
    </ligand>
</feature>
<feature type="signal peptide" evidence="5">
    <location>
        <begin position="1"/>
        <end position="25"/>
    </location>
</feature>
<feature type="binding site" evidence="4">
    <location>
        <position position="199"/>
    </location>
    <ligand>
        <name>molybdate</name>
        <dbReference type="ChEBI" id="CHEBI:36264"/>
    </ligand>
</feature>
<proteinExistence type="inferred from homology"/>
<dbReference type="GO" id="GO:0015689">
    <property type="term" value="P:molybdate ion transport"/>
    <property type="evidence" value="ECO:0007669"/>
    <property type="project" value="InterPro"/>
</dbReference>
<evidence type="ECO:0000256" key="1">
    <source>
        <dbReference type="ARBA" id="ARBA00009175"/>
    </source>
</evidence>
<dbReference type="Gene3D" id="3.40.190.10">
    <property type="entry name" value="Periplasmic binding protein-like II"/>
    <property type="match status" value="2"/>
</dbReference>
<name>B9L370_THERP</name>
<geneLocation type="plasmid" evidence="7">
    <name>Tros</name>
</geneLocation>
<accession>B9L370</accession>
<gene>
    <name evidence="6" type="primary">modA</name>
    <name evidence="6" type="ordered locus">trd_A0234</name>
</gene>
<feature type="binding site" evidence="4">
    <location>
        <position position="217"/>
    </location>
    <ligand>
        <name>molybdate</name>
        <dbReference type="ChEBI" id="CHEBI:36264"/>
    </ligand>
</feature>
<keyword evidence="4" id="KW-0500">Molybdenum</keyword>
<dbReference type="InterPro" id="IPR005950">
    <property type="entry name" value="ModA"/>
</dbReference>
<reference evidence="6 7" key="1">
    <citation type="journal article" date="2009" name="PLoS ONE">
        <title>Complete genome sequence of the aerobic CO-oxidizing thermophile Thermomicrobium roseum.</title>
        <authorList>
            <person name="Wu D."/>
            <person name="Raymond J."/>
            <person name="Wu M."/>
            <person name="Chatterji S."/>
            <person name="Ren Q."/>
            <person name="Graham J.E."/>
            <person name="Bryant D.A."/>
            <person name="Robb F."/>
            <person name="Colman A."/>
            <person name="Tallon L.J."/>
            <person name="Badger J.H."/>
            <person name="Madupu R."/>
            <person name="Ward N.L."/>
            <person name="Eisen J.A."/>
        </authorList>
    </citation>
    <scope>NUCLEOTIDE SEQUENCE [LARGE SCALE GENOMIC DNA]</scope>
    <source>
        <strain evidence="7">ATCC 27502 / DSM 5159 / P-2</strain>
        <plasmid evidence="6">unnamed</plasmid>
    </source>
</reference>
<keyword evidence="6" id="KW-0614">Plasmid</keyword>
<dbReference type="EMBL" id="CP001276">
    <property type="protein sequence ID" value="ACM06780.1"/>
    <property type="molecule type" value="Genomic_DNA"/>
</dbReference>
<evidence type="ECO:0000256" key="3">
    <source>
        <dbReference type="ARBA" id="ARBA00022729"/>
    </source>
</evidence>
<evidence type="ECO:0000256" key="4">
    <source>
        <dbReference type="PIRSR" id="PIRSR004846-1"/>
    </source>
</evidence>
<dbReference type="NCBIfam" id="TIGR01256">
    <property type="entry name" value="modA"/>
    <property type="match status" value="1"/>
</dbReference>
<dbReference type="AlphaFoldDB" id="B9L370"/>
<dbReference type="HOGENOM" id="CLU_065520_0_1_0"/>
<evidence type="ECO:0000256" key="5">
    <source>
        <dbReference type="SAM" id="SignalP"/>
    </source>
</evidence>
<dbReference type="Pfam" id="PF13531">
    <property type="entry name" value="SBP_bac_11"/>
    <property type="match status" value="1"/>
</dbReference>